<feature type="region of interest" description="Disordered" evidence="1">
    <location>
        <begin position="1"/>
        <end position="20"/>
    </location>
</feature>
<accession>A0A4P9TM05</accession>
<keyword evidence="3" id="KW-1185">Reference proteome</keyword>
<evidence type="ECO:0000256" key="1">
    <source>
        <dbReference type="SAM" id="MobiDB-lite"/>
    </source>
</evidence>
<name>A0A4P9TM05_9EURY</name>
<keyword evidence="2" id="KW-0378">Hydrolase</keyword>
<evidence type="ECO:0000313" key="2">
    <source>
        <dbReference type="EMBL" id="QCW05255.1"/>
    </source>
</evidence>
<gene>
    <name evidence="2" type="ORF">FGF80_18580</name>
</gene>
<dbReference type="KEGG" id="npl:FGF80_18580"/>
<proteinExistence type="predicted"/>
<sequence length="97" mass="11030">MQRQRPPTDETTPIEPGQTWRCNEARADPDAVPDPHTDALWADHPRFRATVDDVRDGVVTLVVGYGNDHPRAPDYGATIVRSAAKLRERDRWQEADR</sequence>
<dbReference type="AlphaFoldDB" id="A0A4P9TM05"/>
<keyword evidence="2" id="KW-0067">ATP-binding</keyword>
<organism evidence="2 3">
    <name type="scientific">Natrinema pallidum</name>
    <dbReference type="NCBI Taxonomy" id="69527"/>
    <lineage>
        <taxon>Archaea</taxon>
        <taxon>Methanobacteriati</taxon>
        <taxon>Methanobacteriota</taxon>
        <taxon>Stenosarchaea group</taxon>
        <taxon>Halobacteria</taxon>
        <taxon>Halobacteriales</taxon>
        <taxon>Natrialbaceae</taxon>
        <taxon>Natrinema</taxon>
    </lineage>
</organism>
<evidence type="ECO:0000313" key="3">
    <source>
        <dbReference type="Proteomes" id="UP000307562"/>
    </source>
</evidence>
<dbReference type="GeneID" id="96158145"/>
<dbReference type="GO" id="GO:0004386">
    <property type="term" value="F:helicase activity"/>
    <property type="evidence" value="ECO:0007669"/>
    <property type="project" value="UniProtKB-KW"/>
</dbReference>
<dbReference type="Proteomes" id="UP000307562">
    <property type="component" value="Plasmid pNPA70"/>
</dbReference>
<keyword evidence="2" id="KW-0347">Helicase</keyword>
<dbReference type="EMBL" id="CP040639">
    <property type="protein sequence ID" value="QCW05255.1"/>
    <property type="molecule type" value="Genomic_DNA"/>
</dbReference>
<keyword evidence="2" id="KW-0614">Plasmid</keyword>
<geneLocation type="plasmid" evidence="3">
    <name>pnpa70</name>
</geneLocation>
<dbReference type="RefSeq" id="WP_138655712.1">
    <property type="nucleotide sequence ID" value="NZ_CP040639.1"/>
</dbReference>
<protein>
    <submittedName>
        <fullName evidence="2">SNF2/RAD54 family helicase</fullName>
    </submittedName>
</protein>
<reference evidence="3" key="1">
    <citation type="submission" date="2019-05" db="EMBL/GenBank/DDBJ databases">
        <title>Complete Genome Sequence and Methylation Pattern of the Halophilic Archaeon Natrinema pallidum BOL6-1.</title>
        <authorList>
            <person name="DasSarma P."/>
            <person name="DasSarma B.P."/>
            <person name="DasSarma S.L."/>
            <person name="Martinez F.L."/>
            <person name="Guzman D."/>
            <person name="Roberts R.J."/>
            <person name="DasSarma S."/>
        </authorList>
    </citation>
    <scope>NUCLEOTIDE SEQUENCE [LARGE SCALE GENOMIC DNA]</scope>
    <source>
        <strain evidence="3">BOL6-1</strain>
        <plasmid evidence="3">pnpa70</plasmid>
    </source>
</reference>
<keyword evidence="2" id="KW-0547">Nucleotide-binding</keyword>
<feature type="compositionally biased region" description="Polar residues" evidence="1">
    <location>
        <begin position="1"/>
        <end position="11"/>
    </location>
</feature>